<dbReference type="Pfam" id="PF12706">
    <property type="entry name" value="Lactamase_B_2"/>
    <property type="match status" value="1"/>
</dbReference>
<evidence type="ECO:0000313" key="3">
    <source>
        <dbReference type="Proteomes" id="UP001265259"/>
    </source>
</evidence>
<accession>A0ABU3DE83</accession>
<evidence type="ECO:0000259" key="1">
    <source>
        <dbReference type="SMART" id="SM00849"/>
    </source>
</evidence>
<evidence type="ECO:0000313" key="2">
    <source>
        <dbReference type="EMBL" id="MDT0682025.1"/>
    </source>
</evidence>
<dbReference type="Proteomes" id="UP001265259">
    <property type="component" value="Unassembled WGS sequence"/>
</dbReference>
<dbReference type="RefSeq" id="WP_311689771.1">
    <property type="nucleotide sequence ID" value="NZ_JAVRHL010000001.1"/>
</dbReference>
<dbReference type="SUPFAM" id="SSF56281">
    <property type="entry name" value="Metallo-hydrolase/oxidoreductase"/>
    <property type="match status" value="1"/>
</dbReference>
<name>A0ABU3DE83_9RHOB</name>
<proteinExistence type="predicted"/>
<dbReference type="PANTHER" id="PTHR46018">
    <property type="entry name" value="ZINC PHOSPHODIESTERASE ELAC PROTEIN 1"/>
    <property type="match status" value="1"/>
</dbReference>
<feature type="domain" description="Metallo-beta-lactamase" evidence="1">
    <location>
        <begin position="20"/>
        <end position="235"/>
    </location>
</feature>
<keyword evidence="3" id="KW-1185">Reference proteome</keyword>
<dbReference type="InterPro" id="IPR001279">
    <property type="entry name" value="Metallo-B-lactamas"/>
</dbReference>
<dbReference type="SMART" id="SM00849">
    <property type="entry name" value="Lactamase_B"/>
    <property type="match status" value="1"/>
</dbReference>
<organism evidence="2 3">
    <name type="scientific">Tropicimonas omnivorans</name>
    <dbReference type="NCBI Taxonomy" id="3075590"/>
    <lineage>
        <taxon>Bacteria</taxon>
        <taxon>Pseudomonadati</taxon>
        <taxon>Pseudomonadota</taxon>
        <taxon>Alphaproteobacteria</taxon>
        <taxon>Rhodobacterales</taxon>
        <taxon>Roseobacteraceae</taxon>
        <taxon>Tropicimonas</taxon>
    </lineage>
</organism>
<dbReference type="Pfam" id="PF00753">
    <property type="entry name" value="Lactamase_B"/>
    <property type="match status" value="1"/>
</dbReference>
<dbReference type="Gene3D" id="3.60.15.10">
    <property type="entry name" value="Ribonuclease Z/Hydroxyacylglutathione hydrolase-like"/>
    <property type="match status" value="1"/>
</dbReference>
<dbReference type="EMBL" id="JAVRHL010000001">
    <property type="protein sequence ID" value="MDT0682025.1"/>
    <property type="molecule type" value="Genomic_DNA"/>
</dbReference>
<reference evidence="2 3" key="1">
    <citation type="submission" date="2023-09" db="EMBL/GenBank/DDBJ databases">
        <authorList>
            <person name="Rey-Velasco X."/>
        </authorList>
    </citation>
    <scope>NUCLEOTIDE SEQUENCE [LARGE SCALE GENOMIC DNA]</scope>
    <source>
        <strain evidence="2 3">F158</strain>
    </source>
</reference>
<comment type="caution">
    <text evidence="2">The sequence shown here is derived from an EMBL/GenBank/DDBJ whole genome shotgun (WGS) entry which is preliminary data.</text>
</comment>
<dbReference type="PANTHER" id="PTHR46018:SF2">
    <property type="entry name" value="ZINC PHOSPHODIESTERASE ELAC PROTEIN 1"/>
    <property type="match status" value="1"/>
</dbReference>
<gene>
    <name evidence="2" type="ORF">RM543_04960</name>
</gene>
<sequence>MKITIVGTASPALTLRSGNVGTSVLLEHGSRKAMFDLGPGATTRLDHLGHDVRDIDYVYLTHHHWDHVADLPHFVLGRWEKSLFGSVGGDPFAQSLVLVGPRDTRRLADRFFGKDGAYADCIATRYAEDIGLRLYGARGIKSPLPPLLGDVREISAGDSWKSDMLSFSTTKAVHCQPYLESAAYRVDADGKSFVFAGDTAPCDGVTELAKGASVLLHDCNVNENVRDQLGTVTMHSTAEEVGEVARSAGVEKIVAVHHGIPKGEKTRRADLQRRIASVFDGEIEIATEGDTYVL</sequence>
<dbReference type="InterPro" id="IPR036866">
    <property type="entry name" value="RibonucZ/Hydroxyglut_hydro"/>
</dbReference>
<protein>
    <submittedName>
        <fullName evidence="2">MBL fold metallo-hydrolase</fullName>
    </submittedName>
</protein>